<dbReference type="CDD" id="cd00037">
    <property type="entry name" value="CLECT"/>
    <property type="match status" value="1"/>
</dbReference>
<dbReference type="PANTHER" id="PTHR45784:SF3">
    <property type="entry name" value="C-TYPE LECTIN DOMAIN FAMILY 4 MEMBER K-LIKE-RELATED"/>
    <property type="match status" value="1"/>
</dbReference>
<dbReference type="InterPro" id="IPR001304">
    <property type="entry name" value="C-type_lectin-like"/>
</dbReference>
<organism evidence="3">
    <name type="scientific">Cyprinus carpio</name>
    <name type="common">Common carp</name>
    <dbReference type="NCBI Taxonomy" id="7962"/>
    <lineage>
        <taxon>Eukaryota</taxon>
        <taxon>Metazoa</taxon>
        <taxon>Chordata</taxon>
        <taxon>Craniata</taxon>
        <taxon>Vertebrata</taxon>
        <taxon>Euteleostomi</taxon>
        <taxon>Actinopterygii</taxon>
        <taxon>Neopterygii</taxon>
        <taxon>Teleostei</taxon>
        <taxon>Ostariophysi</taxon>
        <taxon>Cypriniformes</taxon>
        <taxon>Cyprinidae</taxon>
        <taxon>Cyprininae</taxon>
        <taxon>Cyprinus</taxon>
    </lineage>
</organism>
<evidence type="ECO:0000313" key="3">
    <source>
        <dbReference type="RefSeq" id="XP_042606822.1"/>
    </source>
</evidence>
<dbReference type="AlphaFoldDB" id="A0A9Q9XRT2"/>
<dbReference type="PROSITE" id="PS50041">
    <property type="entry name" value="C_TYPE_LECTIN_2"/>
    <property type="match status" value="3"/>
</dbReference>
<accession>A0A9Q9XRT2</accession>
<feature type="domain" description="C-type lectin" evidence="2">
    <location>
        <begin position="250"/>
        <end position="369"/>
    </location>
</feature>
<feature type="domain" description="C-type lectin" evidence="2">
    <location>
        <begin position="22"/>
        <end position="125"/>
    </location>
</feature>
<evidence type="ECO:0000259" key="2">
    <source>
        <dbReference type="PROSITE" id="PS50041"/>
    </source>
</evidence>
<feature type="chain" id="PRO_5040362453" evidence="1">
    <location>
        <begin position="17"/>
        <end position="370"/>
    </location>
</feature>
<dbReference type="Pfam" id="PF00059">
    <property type="entry name" value="Lectin_C"/>
    <property type="match status" value="3"/>
</dbReference>
<evidence type="ECO:0000256" key="1">
    <source>
        <dbReference type="SAM" id="SignalP"/>
    </source>
</evidence>
<feature type="domain" description="C-type lectin" evidence="2">
    <location>
        <begin position="129"/>
        <end position="251"/>
    </location>
</feature>
<dbReference type="InterPro" id="IPR018378">
    <property type="entry name" value="C-type_lectin_CS"/>
</dbReference>
<gene>
    <name evidence="3" type="primary">LOC109081706</name>
</gene>
<reference evidence="3" key="1">
    <citation type="submission" date="2025-08" db="UniProtKB">
        <authorList>
            <consortium name="RefSeq"/>
        </authorList>
    </citation>
    <scope>IDENTIFICATION</scope>
    <source>
        <tissue evidence="3">Muscle</tissue>
    </source>
</reference>
<dbReference type="GeneID" id="109081706"/>
<dbReference type="PANTHER" id="PTHR45784">
    <property type="entry name" value="C-TYPE LECTIN DOMAIN FAMILY 20 MEMBER A-RELATED"/>
    <property type="match status" value="1"/>
</dbReference>
<feature type="signal peptide" evidence="1">
    <location>
        <begin position="1"/>
        <end position="16"/>
    </location>
</feature>
<dbReference type="PROSITE" id="PS00615">
    <property type="entry name" value="C_TYPE_LECTIN_1"/>
    <property type="match status" value="1"/>
</dbReference>
<proteinExistence type="predicted"/>
<sequence length="370" mass="43276">MERITLMSVLLTVVLSSSPRQYHFVNQNMNWTEAQRYCREKYTDLVTINNMNEQNNINQLLKREKISADRVWIGLQDTWIWSLNNSDFYRGNESQFRNWGKNQPDGDGDCVYMDNDGQWHDAHCSTHLMHFICYNGSSKGFVPVQEKKNWTDAQNYCRQKHTDLVSVRNESENNQIRNIINQNLTSDKHAWIGLYRFWVWSDNSKCIFTHWKTNEPNIGATNKSICVSTGISDEGGWTDELCSDQHLFVCYDDTLVLIRENKTWTEALRYCRDRDMDLVSVDSEQMQQRVMNVTSSALSDHVWLGLRHSCTVGIWFWVNGQTVCYNQWASGNDTGLDDCDKTVRSGVIRTNDNHWISRPETDRNNFICTK</sequence>
<dbReference type="KEGG" id="ccar:109081706"/>
<protein>
    <submittedName>
        <fullName evidence="3">Macrophage mannose receptor 1-like</fullName>
    </submittedName>
</protein>
<name>A0A9Q9XRT2_CYPCA</name>
<keyword evidence="1" id="KW-0732">Signal</keyword>
<dbReference type="RefSeq" id="XP_042606822.1">
    <property type="nucleotide sequence ID" value="XM_042750888.1"/>
</dbReference>
<dbReference type="Proteomes" id="UP001155660">
    <property type="component" value="Chromosome B23"/>
</dbReference>
<dbReference type="OrthoDB" id="441660at2759"/>
<dbReference type="SMART" id="SM00034">
    <property type="entry name" value="CLECT"/>
    <property type="match status" value="3"/>
</dbReference>